<feature type="domain" description="Arginyl tRNA synthetase N-terminal" evidence="13">
    <location>
        <begin position="41"/>
        <end position="122"/>
    </location>
</feature>
<evidence type="ECO:0000256" key="8">
    <source>
        <dbReference type="ARBA" id="ARBA00033033"/>
    </source>
</evidence>
<dbReference type="InterPro" id="IPR008909">
    <property type="entry name" value="DALR_anticod-bd"/>
</dbReference>
<dbReference type="CDD" id="cd07956">
    <property type="entry name" value="Anticodon_Ia_Arg"/>
    <property type="match status" value="1"/>
</dbReference>
<keyword evidence="11" id="KW-0175">Coiled coil</keyword>
<organism evidence="14 15">
    <name type="scientific">Viridothelium virens</name>
    <name type="common">Speckled blister lichen</name>
    <name type="synonym">Trypethelium virens</name>
    <dbReference type="NCBI Taxonomy" id="1048519"/>
    <lineage>
        <taxon>Eukaryota</taxon>
        <taxon>Fungi</taxon>
        <taxon>Dikarya</taxon>
        <taxon>Ascomycota</taxon>
        <taxon>Pezizomycotina</taxon>
        <taxon>Dothideomycetes</taxon>
        <taxon>Dothideomycetes incertae sedis</taxon>
        <taxon>Trypetheliales</taxon>
        <taxon>Trypetheliaceae</taxon>
        <taxon>Viridothelium</taxon>
    </lineage>
</organism>
<dbReference type="PANTHER" id="PTHR11956:SF11">
    <property type="entry name" value="ARGININE--TRNA LIGASE, MITOCHONDRIAL-RELATED"/>
    <property type="match status" value="1"/>
</dbReference>
<keyword evidence="5 10" id="KW-0067">ATP-binding</keyword>
<proteinExistence type="inferred from homology"/>
<evidence type="ECO:0000256" key="3">
    <source>
        <dbReference type="ARBA" id="ARBA00022598"/>
    </source>
</evidence>
<reference evidence="14" key="1">
    <citation type="journal article" date="2020" name="Stud. Mycol.">
        <title>101 Dothideomycetes genomes: a test case for predicting lifestyles and emergence of pathogens.</title>
        <authorList>
            <person name="Haridas S."/>
            <person name="Albert R."/>
            <person name="Binder M."/>
            <person name="Bloem J."/>
            <person name="Labutti K."/>
            <person name="Salamov A."/>
            <person name="Andreopoulos B."/>
            <person name="Baker S."/>
            <person name="Barry K."/>
            <person name="Bills G."/>
            <person name="Bluhm B."/>
            <person name="Cannon C."/>
            <person name="Castanera R."/>
            <person name="Culley D."/>
            <person name="Daum C."/>
            <person name="Ezra D."/>
            <person name="Gonzalez J."/>
            <person name="Henrissat B."/>
            <person name="Kuo A."/>
            <person name="Liang C."/>
            <person name="Lipzen A."/>
            <person name="Lutzoni F."/>
            <person name="Magnuson J."/>
            <person name="Mondo S."/>
            <person name="Nolan M."/>
            <person name="Ohm R."/>
            <person name="Pangilinan J."/>
            <person name="Park H.-J."/>
            <person name="Ramirez L."/>
            <person name="Alfaro M."/>
            <person name="Sun H."/>
            <person name="Tritt A."/>
            <person name="Yoshinaga Y."/>
            <person name="Zwiers L.-H."/>
            <person name="Turgeon B."/>
            <person name="Goodwin S."/>
            <person name="Spatafora J."/>
            <person name="Crous P."/>
            <person name="Grigoriev I."/>
        </authorList>
    </citation>
    <scope>NUCLEOTIDE SEQUENCE</scope>
    <source>
        <strain evidence="14">Tuck. ex Michener</strain>
    </source>
</reference>
<protein>
    <recommendedName>
        <fullName evidence="2">arginine--tRNA ligase</fullName>
        <ecNumber evidence="2">6.1.1.19</ecNumber>
    </recommendedName>
    <alternativeName>
        <fullName evidence="8">Arginyl-tRNA synthetase</fullName>
    </alternativeName>
</protein>
<evidence type="ECO:0000256" key="6">
    <source>
        <dbReference type="ARBA" id="ARBA00022917"/>
    </source>
</evidence>
<dbReference type="GO" id="GO:0032543">
    <property type="term" value="P:mitochondrial translation"/>
    <property type="evidence" value="ECO:0007669"/>
    <property type="project" value="TreeGrafter"/>
</dbReference>
<evidence type="ECO:0000256" key="10">
    <source>
        <dbReference type="RuleBase" id="RU363038"/>
    </source>
</evidence>
<accession>A0A6A6H1J8</accession>
<dbReference type="GO" id="GO:0004814">
    <property type="term" value="F:arginine-tRNA ligase activity"/>
    <property type="evidence" value="ECO:0007669"/>
    <property type="project" value="UniProtKB-EC"/>
</dbReference>
<keyword evidence="6 10" id="KW-0648">Protein biosynthesis</keyword>
<feature type="coiled-coil region" evidence="11">
    <location>
        <begin position="249"/>
        <end position="286"/>
    </location>
</feature>
<dbReference type="SMART" id="SM01016">
    <property type="entry name" value="Arg_tRNA_synt_N"/>
    <property type="match status" value="1"/>
</dbReference>
<dbReference type="InterPro" id="IPR005148">
    <property type="entry name" value="Arg-tRNA-synth_N"/>
</dbReference>
<evidence type="ECO:0000259" key="13">
    <source>
        <dbReference type="SMART" id="SM01016"/>
    </source>
</evidence>
<keyword evidence="15" id="KW-1185">Reference proteome</keyword>
<evidence type="ECO:0000256" key="5">
    <source>
        <dbReference type="ARBA" id="ARBA00022840"/>
    </source>
</evidence>
<evidence type="ECO:0000256" key="1">
    <source>
        <dbReference type="ARBA" id="ARBA00005594"/>
    </source>
</evidence>
<evidence type="ECO:0000256" key="11">
    <source>
        <dbReference type="SAM" id="Coils"/>
    </source>
</evidence>
<dbReference type="Pfam" id="PF00750">
    <property type="entry name" value="tRNA-synt_1d"/>
    <property type="match status" value="1"/>
</dbReference>
<dbReference type="PROSITE" id="PS00178">
    <property type="entry name" value="AA_TRNA_LIGASE_I"/>
    <property type="match status" value="1"/>
</dbReference>
<dbReference type="InterPro" id="IPR001412">
    <property type="entry name" value="aa-tRNA-synth_I_CS"/>
</dbReference>
<evidence type="ECO:0000313" key="14">
    <source>
        <dbReference type="EMBL" id="KAF2231852.1"/>
    </source>
</evidence>
<dbReference type="SMART" id="SM00836">
    <property type="entry name" value="DALR_1"/>
    <property type="match status" value="1"/>
</dbReference>
<comment type="similarity">
    <text evidence="1 10">Belongs to the class-I aminoacyl-tRNA synthetase family.</text>
</comment>
<feature type="domain" description="DALR anticodon binding" evidence="12">
    <location>
        <begin position="534"/>
        <end position="651"/>
    </location>
</feature>
<keyword evidence="3 10" id="KW-0436">Ligase</keyword>
<dbReference type="AlphaFoldDB" id="A0A6A6H1J8"/>
<dbReference type="GO" id="GO:0005524">
    <property type="term" value="F:ATP binding"/>
    <property type="evidence" value="ECO:0007669"/>
    <property type="project" value="UniProtKB-KW"/>
</dbReference>
<evidence type="ECO:0000313" key="15">
    <source>
        <dbReference type="Proteomes" id="UP000800092"/>
    </source>
</evidence>
<dbReference type="SUPFAM" id="SSF55190">
    <property type="entry name" value="Arginyl-tRNA synthetase (ArgRS), N-terminal 'additional' domain"/>
    <property type="match status" value="1"/>
</dbReference>
<evidence type="ECO:0000256" key="2">
    <source>
        <dbReference type="ARBA" id="ARBA00012837"/>
    </source>
</evidence>
<keyword evidence="4 10" id="KW-0547">Nucleotide-binding</keyword>
<dbReference type="PRINTS" id="PR01038">
    <property type="entry name" value="TRNASYNTHARG"/>
</dbReference>
<gene>
    <name evidence="14" type="ORF">EV356DRAFT_451267</name>
</gene>
<dbReference type="FunFam" id="1.10.730.10:FF:000006">
    <property type="entry name" value="Arginyl-tRNA synthetase 2, mitochondrial"/>
    <property type="match status" value="1"/>
</dbReference>
<keyword evidence="7 10" id="KW-0030">Aminoacyl-tRNA synthetase</keyword>
<dbReference type="SUPFAM" id="SSF47323">
    <property type="entry name" value="Anticodon-binding domain of a subclass of class I aminoacyl-tRNA synthetases"/>
    <property type="match status" value="1"/>
</dbReference>
<dbReference type="Gene3D" id="1.10.730.10">
    <property type="entry name" value="Isoleucyl-tRNA Synthetase, Domain 1"/>
    <property type="match status" value="1"/>
</dbReference>
<dbReference type="CDD" id="cd00671">
    <property type="entry name" value="ArgRS_core"/>
    <property type="match status" value="1"/>
</dbReference>
<dbReference type="GO" id="GO:0005739">
    <property type="term" value="C:mitochondrion"/>
    <property type="evidence" value="ECO:0007669"/>
    <property type="project" value="TreeGrafter"/>
</dbReference>
<dbReference type="Pfam" id="PF03485">
    <property type="entry name" value="Arg_tRNA_synt_N"/>
    <property type="match status" value="1"/>
</dbReference>
<evidence type="ECO:0000256" key="7">
    <source>
        <dbReference type="ARBA" id="ARBA00023146"/>
    </source>
</evidence>
<dbReference type="InterPro" id="IPR014729">
    <property type="entry name" value="Rossmann-like_a/b/a_fold"/>
</dbReference>
<dbReference type="InterPro" id="IPR036695">
    <property type="entry name" value="Arg-tRNA-synth_N_sf"/>
</dbReference>
<evidence type="ECO:0000256" key="4">
    <source>
        <dbReference type="ARBA" id="ARBA00022741"/>
    </source>
</evidence>
<comment type="catalytic activity">
    <reaction evidence="9">
        <text>tRNA(Arg) + L-arginine + ATP = L-arginyl-tRNA(Arg) + AMP + diphosphate</text>
        <dbReference type="Rhea" id="RHEA:20301"/>
        <dbReference type="Rhea" id="RHEA-COMP:9658"/>
        <dbReference type="Rhea" id="RHEA-COMP:9673"/>
        <dbReference type="ChEBI" id="CHEBI:30616"/>
        <dbReference type="ChEBI" id="CHEBI:32682"/>
        <dbReference type="ChEBI" id="CHEBI:33019"/>
        <dbReference type="ChEBI" id="CHEBI:78442"/>
        <dbReference type="ChEBI" id="CHEBI:78513"/>
        <dbReference type="ChEBI" id="CHEBI:456215"/>
        <dbReference type="EC" id="6.1.1.19"/>
    </reaction>
</comment>
<dbReference type="NCBIfam" id="TIGR00456">
    <property type="entry name" value="argS"/>
    <property type="match status" value="1"/>
</dbReference>
<name>A0A6A6H1J8_VIRVR</name>
<dbReference type="GO" id="GO:0006420">
    <property type="term" value="P:arginyl-tRNA aminoacylation"/>
    <property type="evidence" value="ECO:0007669"/>
    <property type="project" value="InterPro"/>
</dbReference>
<dbReference type="Proteomes" id="UP000800092">
    <property type="component" value="Unassembled WGS sequence"/>
</dbReference>
<dbReference type="Gene3D" id="3.30.1360.70">
    <property type="entry name" value="Arginyl tRNA synthetase N-terminal domain"/>
    <property type="match status" value="1"/>
</dbReference>
<dbReference type="SUPFAM" id="SSF52374">
    <property type="entry name" value="Nucleotidylyl transferase"/>
    <property type="match status" value="1"/>
</dbReference>
<dbReference type="PANTHER" id="PTHR11956">
    <property type="entry name" value="ARGINYL-TRNA SYNTHETASE"/>
    <property type="match status" value="1"/>
</dbReference>
<dbReference type="InterPro" id="IPR035684">
    <property type="entry name" value="ArgRS_core"/>
</dbReference>
<dbReference type="InterPro" id="IPR001278">
    <property type="entry name" value="Arg-tRNA-ligase"/>
</dbReference>
<dbReference type="Gene3D" id="3.40.50.620">
    <property type="entry name" value="HUPs"/>
    <property type="match status" value="1"/>
</dbReference>
<evidence type="ECO:0000259" key="12">
    <source>
        <dbReference type="SMART" id="SM00836"/>
    </source>
</evidence>
<dbReference type="OrthoDB" id="68056at2759"/>
<dbReference type="EC" id="6.1.1.19" evidence="2"/>
<sequence>MNCASANHDQWVEELTSNIKKLGIPDLPNFPNCYPAFNPVDIYRAHLTEYLAPISGAEINVIYNAIQWTTTLDKGDLILPVPALRLKGKKPDETAKSIVEQFPESPLVKKPELDKTFVKFFFKPEPLAQLLVPFILKKGIEYGFNPLNGLRDVSDPSKGRKKMIVEFSSPNIAKPFHAGHLRSTIIGGFLAHLYTGAGWDVVTMNYLGDWGKQYGLLAVGFQNFGDEDALLQNPIGHLYDVYVKINAIQREEEYKVKRLREEAKELQAKNENVVEKEAQIQDILDNGIDEQARKYFKRMVDGDQEAVNTWKRFRNLSIDKYKQTYARLNIQFDDYSGESQVKEESMQDAAKTLADQKVSEESEGAVVVDLTKHSKKLGKALVKKKDGTSLYLTRDIGAITERDEKYHFDRMIYVVASQQDLHLAQLFKIVEMMGRKDLADRCQHINFGMVLGMSTRKGTARFLDDILRDVGEKMHDVMKTNQAKYEQVEDPGKTSDTLGISAVMVQDMTGKRINNYDFDMDRMCSFEGDTGPYLQYAHARLCSITRKADLDPAELTSANLGLLTEPHAIDLLRSLAQWPDVFQNTLKTLEPVTVLTYLFKMSHALSSSYDHLQVVGSEPELKKARFALYTCARQVLNNGMRLLGLTPVERYVLERMHKG</sequence>
<evidence type="ECO:0000256" key="9">
    <source>
        <dbReference type="ARBA" id="ARBA00049339"/>
    </source>
</evidence>
<dbReference type="Pfam" id="PF05746">
    <property type="entry name" value="DALR_1"/>
    <property type="match status" value="1"/>
</dbReference>
<dbReference type="InterPro" id="IPR009080">
    <property type="entry name" value="tRNAsynth_Ia_anticodon-bd"/>
</dbReference>
<dbReference type="EMBL" id="ML991822">
    <property type="protein sequence ID" value="KAF2231852.1"/>
    <property type="molecule type" value="Genomic_DNA"/>
</dbReference>